<reference evidence="2" key="1">
    <citation type="journal article" date="2023" name="Mol. Phylogenet. Evol.">
        <title>Genome-scale phylogeny and comparative genomics of the fungal order Sordariales.</title>
        <authorList>
            <person name="Hensen N."/>
            <person name="Bonometti L."/>
            <person name="Westerberg I."/>
            <person name="Brannstrom I.O."/>
            <person name="Guillou S."/>
            <person name="Cros-Aarteil S."/>
            <person name="Calhoun S."/>
            <person name="Haridas S."/>
            <person name="Kuo A."/>
            <person name="Mondo S."/>
            <person name="Pangilinan J."/>
            <person name="Riley R."/>
            <person name="LaButti K."/>
            <person name="Andreopoulos B."/>
            <person name="Lipzen A."/>
            <person name="Chen C."/>
            <person name="Yan M."/>
            <person name="Daum C."/>
            <person name="Ng V."/>
            <person name="Clum A."/>
            <person name="Steindorff A."/>
            <person name="Ohm R.A."/>
            <person name="Martin F."/>
            <person name="Silar P."/>
            <person name="Natvig D.O."/>
            <person name="Lalanne C."/>
            <person name="Gautier V."/>
            <person name="Ament-Velasquez S.L."/>
            <person name="Kruys A."/>
            <person name="Hutchinson M.I."/>
            <person name="Powell A.J."/>
            <person name="Barry K."/>
            <person name="Miller A.N."/>
            <person name="Grigoriev I.V."/>
            <person name="Debuchy R."/>
            <person name="Gladieux P."/>
            <person name="Hiltunen Thoren M."/>
            <person name="Johannesson H."/>
        </authorList>
    </citation>
    <scope>NUCLEOTIDE SEQUENCE</scope>
    <source>
        <strain evidence="2">CBS 315.58</strain>
    </source>
</reference>
<evidence type="ECO:0008006" key="4">
    <source>
        <dbReference type="Google" id="ProtNLM"/>
    </source>
</evidence>
<evidence type="ECO:0000313" key="2">
    <source>
        <dbReference type="EMBL" id="KAK4204525.1"/>
    </source>
</evidence>
<evidence type="ECO:0000256" key="1">
    <source>
        <dbReference type="SAM" id="MobiDB-lite"/>
    </source>
</evidence>
<organism evidence="2 3">
    <name type="scientific">Triangularia verruculosa</name>
    <dbReference type="NCBI Taxonomy" id="2587418"/>
    <lineage>
        <taxon>Eukaryota</taxon>
        <taxon>Fungi</taxon>
        <taxon>Dikarya</taxon>
        <taxon>Ascomycota</taxon>
        <taxon>Pezizomycotina</taxon>
        <taxon>Sordariomycetes</taxon>
        <taxon>Sordariomycetidae</taxon>
        <taxon>Sordariales</taxon>
        <taxon>Podosporaceae</taxon>
        <taxon>Triangularia</taxon>
    </lineage>
</organism>
<accession>A0AAN6XQ40</accession>
<gene>
    <name evidence="2" type="ORF">QBC40DRAFT_292710</name>
</gene>
<dbReference type="EMBL" id="MU863881">
    <property type="protein sequence ID" value="KAK4204525.1"/>
    <property type="molecule type" value="Genomic_DNA"/>
</dbReference>
<sequence>MAPKTRLQDGLGKSVSHKQGRHQLASGGVPYLSTKLSPELVILIATFTSICDHAALVRTCRYLFNTLNDELWTSDANGLNIAVFWAIEAACLRTLQRTHERYHAPLNRRWLSPHPRCQMFWTKESFGTKVKHRFLWCRHKDKTWPKPKGDKRNPYHEEKYQALQPIVPSSIKGVVEKQKWFSSLNRGTILDYVSPPTEITGQPDGRALNITRFSWTPSTLLNLQIIQPCRHAREVQRYLVDKLRDEGIPMRAPNSQIRVPSQNFVSAFCVCPRQRSCLEALGHPDCGENRKGQGRGPNTRICIHPGGLESRHCAHNSHLRASVTL</sequence>
<evidence type="ECO:0000313" key="3">
    <source>
        <dbReference type="Proteomes" id="UP001303160"/>
    </source>
</evidence>
<dbReference type="AlphaFoldDB" id="A0AAN6XQ40"/>
<feature type="region of interest" description="Disordered" evidence="1">
    <location>
        <begin position="1"/>
        <end position="22"/>
    </location>
</feature>
<proteinExistence type="predicted"/>
<name>A0AAN6XQ40_9PEZI</name>
<reference evidence="2" key="2">
    <citation type="submission" date="2023-05" db="EMBL/GenBank/DDBJ databases">
        <authorList>
            <consortium name="Lawrence Berkeley National Laboratory"/>
            <person name="Steindorff A."/>
            <person name="Hensen N."/>
            <person name="Bonometti L."/>
            <person name="Westerberg I."/>
            <person name="Brannstrom I.O."/>
            <person name="Guillou S."/>
            <person name="Cros-Aarteil S."/>
            <person name="Calhoun S."/>
            <person name="Haridas S."/>
            <person name="Kuo A."/>
            <person name="Mondo S."/>
            <person name="Pangilinan J."/>
            <person name="Riley R."/>
            <person name="Labutti K."/>
            <person name="Andreopoulos B."/>
            <person name="Lipzen A."/>
            <person name="Chen C."/>
            <person name="Yanf M."/>
            <person name="Daum C."/>
            <person name="Ng V."/>
            <person name="Clum A."/>
            <person name="Ohm R."/>
            <person name="Martin F."/>
            <person name="Silar P."/>
            <person name="Natvig D."/>
            <person name="Lalanne C."/>
            <person name="Gautier V."/>
            <person name="Ament-Velasquez S.L."/>
            <person name="Kruys A."/>
            <person name="Hutchinson M.I."/>
            <person name="Powell A.J."/>
            <person name="Barry K."/>
            <person name="Miller A.N."/>
            <person name="Grigoriev I.V."/>
            <person name="Debuchy R."/>
            <person name="Gladieux P."/>
            <person name="Thoren M.H."/>
            <person name="Johannesson H."/>
        </authorList>
    </citation>
    <scope>NUCLEOTIDE SEQUENCE</scope>
    <source>
        <strain evidence="2">CBS 315.58</strain>
    </source>
</reference>
<dbReference type="Proteomes" id="UP001303160">
    <property type="component" value="Unassembled WGS sequence"/>
</dbReference>
<protein>
    <recommendedName>
        <fullName evidence="4">F-box domain-containing protein</fullName>
    </recommendedName>
</protein>
<comment type="caution">
    <text evidence="2">The sequence shown here is derived from an EMBL/GenBank/DDBJ whole genome shotgun (WGS) entry which is preliminary data.</text>
</comment>
<keyword evidence="3" id="KW-1185">Reference proteome</keyword>